<feature type="transmembrane region" description="Helical" evidence="1">
    <location>
        <begin position="111"/>
        <end position="139"/>
    </location>
</feature>
<dbReference type="Proteomes" id="UP000322791">
    <property type="component" value="Unassembled WGS sequence"/>
</dbReference>
<evidence type="ECO:0000313" key="2">
    <source>
        <dbReference type="EMBL" id="TYZ06327.1"/>
    </source>
</evidence>
<name>A0A5D6UT91_9BACT</name>
<feature type="transmembrane region" description="Helical" evidence="1">
    <location>
        <begin position="20"/>
        <end position="38"/>
    </location>
</feature>
<dbReference type="AlphaFoldDB" id="A0A5D6UT91"/>
<feature type="transmembrane region" description="Helical" evidence="1">
    <location>
        <begin position="71"/>
        <end position="99"/>
    </location>
</feature>
<reference evidence="2 3" key="1">
    <citation type="submission" date="2019-08" db="EMBL/GenBank/DDBJ databases">
        <authorList>
            <person name="Seo M.-J."/>
        </authorList>
    </citation>
    <scope>NUCLEOTIDE SEQUENCE [LARGE SCALE GENOMIC DNA]</scope>
    <source>
        <strain evidence="2 3">KIGAM108</strain>
    </source>
</reference>
<sequence>MNLDLSRTVSPTESSKASITALNSIVLYGLAFLLAYGVHQLATAAMAHRLGIPLTLHLSHVQFLIPDRQWWRIAVIAVYGVGPFLSLLLAIGAGLLFWFYGRGRKGRLKLFYFWLALHAFNLVLGGLIAGSFTQLGFWYVPRWLFVEGGTAFPIALAVLGGIIAVITGYKAAVAFLQSHDSRTMMLYANRGQLIFTGLLVPWVVGSLLLAALKWPDLTTYEGLLFVTMGLFLLPLSISSRNELFQDTVPTPRKTTIAWAFVGAFLLLALLWRLVFNAGITLS</sequence>
<proteinExistence type="predicted"/>
<accession>A0A5D6UT91</accession>
<dbReference type="EMBL" id="VTHL01000025">
    <property type="protein sequence ID" value="TYZ06327.1"/>
    <property type="molecule type" value="Genomic_DNA"/>
</dbReference>
<protein>
    <submittedName>
        <fullName evidence="2">Uncharacterized protein</fullName>
    </submittedName>
</protein>
<comment type="caution">
    <text evidence="2">The sequence shown here is derived from an EMBL/GenBank/DDBJ whole genome shotgun (WGS) entry which is preliminary data.</text>
</comment>
<keyword evidence="1" id="KW-1133">Transmembrane helix</keyword>
<evidence type="ECO:0000256" key="1">
    <source>
        <dbReference type="SAM" id="Phobius"/>
    </source>
</evidence>
<keyword evidence="1" id="KW-0812">Transmembrane</keyword>
<feature type="transmembrane region" description="Helical" evidence="1">
    <location>
        <begin position="256"/>
        <end position="275"/>
    </location>
</feature>
<dbReference type="RefSeq" id="WP_149072477.1">
    <property type="nucleotide sequence ID" value="NZ_VTHL01000025.1"/>
</dbReference>
<keyword evidence="3" id="KW-1185">Reference proteome</keyword>
<keyword evidence="1" id="KW-0472">Membrane</keyword>
<feature type="transmembrane region" description="Helical" evidence="1">
    <location>
        <begin position="218"/>
        <end position="235"/>
    </location>
</feature>
<feature type="transmembrane region" description="Helical" evidence="1">
    <location>
        <begin position="193"/>
        <end position="212"/>
    </location>
</feature>
<evidence type="ECO:0000313" key="3">
    <source>
        <dbReference type="Proteomes" id="UP000322791"/>
    </source>
</evidence>
<gene>
    <name evidence="2" type="ORF">FY528_18305</name>
</gene>
<organism evidence="2 3">
    <name type="scientific">Hymenobacter lutimineralis</name>
    <dbReference type="NCBI Taxonomy" id="2606448"/>
    <lineage>
        <taxon>Bacteria</taxon>
        <taxon>Pseudomonadati</taxon>
        <taxon>Bacteroidota</taxon>
        <taxon>Cytophagia</taxon>
        <taxon>Cytophagales</taxon>
        <taxon>Hymenobacteraceae</taxon>
        <taxon>Hymenobacter</taxon>
    </lineage>
</organism>
<feature type="transmembrane region" description="Helical" evidence="1">
    <location>
        <begin position="151"/>
        <end position="172"/>
    </location>
</feature>